<feature type="chain" id="PRO_5015770100" evidence="1">
    <location>
        <begin position="23"/>
        <end position="90"/>
    </location>
</feature>
<protein>
    <submittedName>
        <fullName evidence="2">DUF2782 domain-containing protein</fullName>
    </submittedName>
</protein>
<accession>A0A2S5KTY2</accession>
<dbReference type="Proteomes" id="UP000238196">
    <property type="component" value="Unassembled WGS sequence"/>
</dbReference>
<comment type="caution">
    <text evidence="2">The sequence shown here is derived from an EMBL/GenBank/DDBJ whole genome shotgun (WGS) entry which is preliminary data.</text>
</comment>
<keyword evidence="1" id="KW-0732">Signal</keyword>
<dbReference type="EMBL" id="PRLP01000017">
    <property type="protein sequence ID" value="PPC78173.1"/>
    <property type="molecule type" value="Genomic_DNA"/>
</dbReference>
<gene>
    <name evidence="2" type="ORF">C4K68_05920</name>
</gene>
<proteinExistence type="predicted"/>
<name>A0A2S5KTY2_9PROT</name>
<dbReference type="Gene3D" id="2.20.130.30">
    <property type="entry name" value="Protein of unknown function DUF2782"/>
    <property type="match status" value="1"/>
</dbReference>
<reference evidence="2 3" key="1">
    <citation type="submission" date="2018-02" db="EMBL/GenBank/DDBJ databases">
        <title>novel marine gammaproteobacteria from coastal saline agro ecosystem.</title>
        <authorList>
            <person name="Krishnan R."/>
            <person name="Ramesh Kumar N."/>
        </authorList>
    </citation>
    <scope>NUCLEOTIDE SEQUENCE [LARGE SCALE GENOMIC DNA]</scope>
    <source>
        <strain evidence="2 3">228</strain>
    </source>
</reference>
<feature type="signal peptide" evidence="1">
    <location>
        <begin position="1"/>
        <end position="22"/>
    </location>
</feature>
<evidence type="ECO:0000256" key="1">
    <source>
        <dbReference type="SAM" id="SignalP"/>
    </source>
</evidence>
<dbReference type="OrthoDB" id="5296182at2"/>
<dbReference type="AlphaFoldDB" id="A0A2S5KTY2"/>
<sequence length="90" mass="10345">MRNWIMAGLLALTALPSLPALAEDDNEPQIIISHQEDKTFYEYRVNGAVVEIKVVPKHGKPYYLVPVEGKGMVESDHSRLRIPQWVIFQW</sequence>
<evidence type="ECO:0000313" key="2">
    <source>
        <dbReference type="EMBL" id="PPC78173.1"/>
    </source>
</evidence>
<dbReference type="Pfam" id="PF11191">
    <property type="entry name" value="DUF2782"/>
    <property type="match status" value="1"/>
</dbReference>
<evidence type="ECO:0000313" key="3">
    <source>
        <dbReference type="Proteomes" id="UP000238196"/>
    </source>
</evidence>
<dbReference type="InterPro" id="IPR021357">
    <property type="entry name" value="DUF2782"/>
</dbReference>
<organism evidence="2 3">
    <name type="scientific">Proteobacteria bacterium 228</name>
    <dbReference type="NCBI Taxonomy" id="2083153"/>
    <lineage>
        <taxon>Bacteria</taxon>
        <taxon>Pseudomonadati</taxon>
        <taxon>Pseudomonadota</taxon>
    </lineage>
</organism>